<dbReference type="Proteomes" id="UP000231987">
    <property type="component" value="Unassembled WGS sequence"/>
</dbReference>
<feature type="signal peptide" evidence="1">
    <location>
        <begin position="1"/>
        <end position="25"/>
    </location>
</feature>
<gene>
    <name evidence="2" type="ORF">CEJ86_30355</name>
</gene>
<feature type="chain" id="PRO_5014316794" evidence="1">
    <location>
        <begin position="26"/>
        <end position="313"/>
    </location>
</feature>
<reference evidence="2 3" key="1">
    <citation type="submission" date="2017-06" db="EMBL/GenBank/DDBJ databases">
        <title>Ensifer strains isolated from leguminous trees and herbs display diverse denitrification phenotypes with some acting as strong N2O sinks.</title>
        <authorList>
            <person name="Woliy K."/>
            <person name="Mania D."/>
            <person name="Bakken L.R."/>
            <person name="Frostegard A."/>
        </authorList>
    </citation>
    <scope>NUCLEOTIDE SEQUENCE [LARGE SCALE GENOMIC DNA]</scope>
    <source>
        <strain evidence="2 3">AC50a</strain>
    </source>
</reference>
<keyword evidence="1" id="KW-0732">Signal</keyword>
<evidence type="ECO:0000313" key="3">
    <source>
        <dbReference type="Proteomes" id="UP000231987"/>
    </source>
</evidence>
<dbReference type="AlphaFoldDB" id="A0A2J0YU38"/>
<sequence>MNVKRLKFAFGAALAVAMMAGGAHAADAAKSEAAKPAAAAPAKKVVRHESALDKKVPQPFWVQIPPSKETLESTKIPRTADGLPNIFAEWVANWRTIAPDGREPRELRPTDRIKPEDFASKEKYMEFVNRDMSTNPANKCIPSGGARVVSSPYKLEIVRTEEGARHQKVVFLNEQYSIIRRAYVGDFKIQPNQEVRGQWGASNGEWQDRSGDGKPDTFFVKTTGLNGSWLEQPGLTYEDGTEFTEEYWLSEDGNTLHMLETIFDPKTYSKPIKHHIWWSRAKTDAEAIHDEYICYVESATPELLLLKYNSTKQ</sequence>
<organism evidence="2 3">
    <name type="scientific">Rhizobium meliloti</name>
    <name type="common">Ensifer meliloti</name>
    <name type="synonym">Sinorhizobium meliloti</name>
    <dbReference type="NCBI Taxonomy" id="382"/>
    <lineage>
        <taxon>Bacteria</taxon>
        <taxon>Pseudomonadati</taxon>
        <taxon>Pseudomonadota</taxon>
        <taxon>Alphaproteobacteria</taxon>
        <taxon>Hyphomicrobiales</taxon>
        <taxon>Rhizobiaceae</taxon>
        <taxon>Sinorhizobium/Ensifer group</taxon>
        <taxon>Sinorhizobium</taxon>
    </lineage>
</organism>
<dbReference type="EMBL" id="NJGD01000026">
    <property type="protein sequence ID" value="PJR09916.1"/>
    <property type="molecule type" value="Genomic_DNA"/>
</dbReference>
<comment type="caution">
    <text evidence="2">The sequence shown here is derived from an EMBL/GenBank/DDBJ whole genome shotgun (WGS) entry which is preliminary data.</text>
</comment>
<protein>
    <submittedName>
        <fullName evidence="2">Uncharacterized protein</fullName>
    </submittedName>
</protein>
<proteinExistence type="predicted"/>
<evidence type="ECO:0000313" key="2">
    <source>
        <dbReference type="EMBL" id="PJR09916.1"/>
    </source>
</evidence>
<accession>A0A2J0YU38</accession>
<dbReference type="RefSeq" id="WP_100674725.1">
    <property type="nucleotide sequence ID" value="NZ_NJGD01000026.1"/>
</dbReference>
<name>A0A2J0YU38_RHIML</name>
<evidence type="ECO:0000256" key="1">
    <source>
        <dbReference type="SAM" id="SignalP"/>
    </source>
</evidence>